<comment type="caution">
    <text evidence="3">The sequence shown here is derived from an EMBL/GenBank/DDBJ whole genome shotgun (WGS) entry which is preliminary data.</text>
</comment>
<name>A0AAN6WRG8_9PEZI</name>
<dbReference type="PANTHER" id="PTHR12300">
    <property type="entry name" value="HVA22-LIKE PROTEINS"/>
    <property type="match status" value="1"/>
</dbReference>
<dbReference type="InterPro" id="IPR004345">
    <property type="entry name" value="TB2_DP1_HVA22"/>
</dbReference>
<feature type="region of interest" description="Disordered" evidence="2">
    <location>
        <begin position="251"/>
        <end position="361"/>
    </location>
</feature>
<evidence type="ECO:0000313" key="4">
    <source>
        <dbReference type="Proteomes" id="UP001302126"/>
    </source>
</evidence>
<feature type="region of interest" description="Disordered" evidence="2">
    <location>
        <begin position="192"/>
        <end position="213"/>
    </location>
</feature>
<organism evidence="3 4">
    <name type="scientific">Podospora australis</name>
    <dbReference type="NCBI Taxonomy" id="1536484"/>
    <lineage>
        <taxon>Eukaryota</taxon>
        <taxon>Fungi</taxon>
        <taxon>Dikarya</taxon>
        <taxon>Ascomycota</taxon>
        <taxon>Pezizomycotina</taxon>
        <taxon>Sordariomycetes</taxon>
        <taxon>Sordariomycetidae</taxon>
        <taxon>Sordariales</taxon>
        <taxon>Podosporaceae</taxon>
        <taxon>Podospora</taxon>
    </lineage>
</organism>
<protein>
    <recommendedName>
        <fullName evidence="1">Protein YOP1</fullName>
    </recommendedName>
</protein>
<reference evidence="3" key="1">
    <citation type="journal article" date="2023" name="Mol. Phylogenet. Evol.">
        <title>Genome-scale phylogeny and comparative genomics of the fungal order Sordariales.</title>
        <authorList>
            <person name="Hensen N."/>
            <person name="Bonometti L."/>
            <person name="Westerberg I."/>
            <person name="Brannstrom I.O."/>
            <person name="Guillou S."/>
            <person name="Cros-Aarteil S."/>
            <person name="Calhoun S."/>
            <person name="Haridas S."/>
            <person name="Kuo A."/>
            <person name="Mondo S."/>
            <person name="Pangilinan J."/>
            <person name="Riley R."/>
            <person name="LaButti K."/>
            <person name="Andreopoulos B."/>
            <person name="Lipzen A."/>
            <person name="Chen C."/>
            <person name="Yan M."/>
            <person name="Daum C."/>
            <person name="Ng V."/>
            <person name="Clum A."/>
            <person name="Steindorff A."/>
            <person name="Ohm R.A."/>
            <person name="Martin F."/>
            <person name="Silar P."/>
            <person name="Natvig D.O."/>
            <person name="Lalanne C."/>
            <person name="Gautier V."/>
            <person name="Ament-Velasquez S.L."/>
            <person name="Kruys A."/>
            <person name="Hutchinson M.I."/>
            <person name="Powell A.J."/>
            <person name="Barry K."/>
            <person name="Miller A.N."/>
            <person name="Grigoriev I.V."/>
            <person name="Debuchy R."/>
            <person name="Gladieux P."/>
            <person name="Hiltunen Thoren M."/>
            <person name="Johannesson H."/>
        </authorList>
    </citation>
    <scope>NUCLEOTIDE SEQUENCE</scope>
    <source>
        <strain evidence="3">PSN309</strain>
    </source>
</reference>
<dbReference type="AlphaFoldDB" id="A0AAN6WRG8"/>
<comment type="subcellular location">
    <subcellularLocation>
        <location evidence="1">Membrane</location>
        <topology evidence="1">Multi-pass membrane protein</topology>
    </subcellularLocation>
</comment>
<feature type="compositionally biased region" description="Gly residues" evidence="2">
    <location>
        <begin position="336"/>
        <end position="351"/>
    </location>
</feature>
<keyword evidence="1" id="KW-0812">Transmembrane</keyword>
<feature type="compositionally biased region" description="Pro residues" evidence="2">
    <location>
        <begin position="197"/>
        <end position="208"/>
    </location>
</feature>
<keyword evidence="4" id="KW-1185">Reference proteome</keyword>
<dbReference type="PANTHER" id="PTHR12300:SF177">
    <property type="entry name" value="PROTEIN YOP1"/>
    <property type="match status" value="1"/>
</dbReference>
<feature type="transmembrane region" description="Helical" evidence="1">
    <location>
        <begin position="57"/>
        <end position="77"/>
    </location>
</feature>
<evidence type="ECO:0000256" key="2">
    <source>
        <dbReference type="SAM" id="MobiDB-lite"/>
    </source>
</evidence>
<feature type="compositionally biased region" description="Low complexity" evidence="2">
    <location>
        <begin position="352"/>
        <end position="361"/>
    </location>
</feature>
<dbReference type="GO" id="GO:0016020">
    <property type="term" value="C:membrane"/>
    <property type="evidence" value="ECO:0007669"/>
    <property type="project" value="UniProtKB-SubCell"/>
</dbReference>
<keyword evidence="1" id="KW-1133">Transmembrane helix</keyword>
<proteinExistence type="inferred from homology"/>
<dbReference type="Pfam" id="PF03134">
    <property type="entry name" value="TB2_DP1_HVA22"/>
    <property type="match status" value="1"/>
</dbReference>
<feature type="transmembrane region" description="Helical" evidence="1">
    <location>
        <begin position="34"/>
        <end position="50"/>
    </location>
</feature>
<comment type="similarity">
    <text evidence="1">Belongs to the DP1 family.</text>
</comment>
<comment type="caution">
    <text evidence="1">Lacks conserved residue(s) required for the propagation of feature annotation.</text>
</comment>
<feature type="compositionally biased region" description="Low complexity" evidence="2">
    <location>
        <begin position="326"/>
        <end position="335"/>
    </location>
</feature>
<evidence type="ECO:0000256" key="1">
    <source>
        <dbReference type="RuleBase" id="RU362006"/>
    </source>
</evidence>
<keyword evidence="1" id="KW-0472">Membrane</keyword>
<reference evidence="3" key="2">
    <citation type="submission" date="2023-05" db="EMBL/GenBank/DDBJ databases">
        <authorList>
            <consortium name="Lawrence Berkeley National Laboratory"/>
            <person name="Steindorff A."/>
            <person name="Hensen N."/>
            <person name="Bonometti L."/>
            <person name="Westerberg I."/>
            <person name="Brannstrom I.O."/>
            <person name="Guillou S."/>
            <person name="Cros-Aarteil S."/>
            <person name="Calhoun S."/>
            <person name="Haridas S."/>
            <person name="Kuo A."/>
            <person name="Mondo S."/>
            <person name="Pangilinan J."/>
            <person name="Riley R."/>
            <person name="Labutti K."/>
            <person name="Andreopoulos B."/>
            <person name="Lipzen A."/>
            <person name="Chen C."/>
            <person name="Yanf M."/>
            <person name="Daum C."/>
            <person name="Ng V."/>
            <person name="Clum A."/>
            <person name="Ohm R."/>
            <person name="Martin F."/>
            <person name="Silar P."/>
            <person name="Natvig D."/>
            <person name="Lalanne C."/>
            <person name="Gautier V."/>
            <person name="Ament-Velasquez S.L."/>
            <person name="Kruys A."/>
            <person name="Hutchinson M.I."/>
            <person name="Powell A.J."/>
            <person name="Barry K."/>
            <person name="Miller A.N."/>
            <person name="Grigoriev I.V."/>
            <person name="Debuchy R."/>
            <person name="Gladieux P."/>
            <person name="Thoren M.H."/>
            <person name="Johannesson H."/>
        </authorList>
    </citation>
    <scope>NUCLEOTIDE SEQUENCE</scope>
    <source>
        <strain evidence="3">PSN309</strain>
    </source>
</reference>
<dbReference type="Proteomes" id="UP001302126">
    <property type="component" value="Unassembled WGS sequence"/>
</dbReference>
<feature type="compositionally biased region" description="Basic and acidic residues" evidence="2">
    <location>
        <begin position="295"/>
        <end position="306"/>
    </location>
</feature>
<sequence>MFDIFANLLCSIASFLFPLFASYKALKTSDPAQLTPWLMYWVVLSILVLVESWTEWILIWVPFYAWIRFFFLLYLVLPQTQGARLIYEEYIFPKLEENETAIEEFIASSHERLKAAGLAYLKQAIEYVKTNILGFPPTAQAAPPPQAQQTPQSYTQSLLARFTYPAARSPSTGNHLSSDFYSFLASAVSAATTSPAANPPTPTSPSAPAPTATWTSLIPDAIRTAGSAARMSYIRTQRERLNVALSALDREEEAAKRDNRQSSMNEDGDGYSSRGNPSPARSVGGQSGASGLSKSRSEQDFEKLEAESGDEDGTGLHRRRPGVTPSQSSGWIPWGWGSGGGGGGGAAGGGDASRSSGVENH</sequence>
<gene>
    <name evidence="3" type="ORF">QBC35DRAFT_475496</name>
</gene>
<dbReference type="EMBL" id="MU864425">
    <property type="protein sequence ID" value="KAK4186373.1"/>
    <property type="molecule type" value="Genomic_DNA"/>
</dbReference>
<accession>A0AAN6WRG8</accession>
<evidence type="ECO:0000313" key="3">
    <source>
        <dbReference type="EMBL" id="KAK4186373.1"/>
    </source>
</evidence>